<dbReference type="EMBL" id="QXTE01000429">
    <property type="protein sequence ID" value="TFJ98094.1"/>
    <property type="molecule type" value="Genomic_DNA"/>
</dbReference>
<evidence type="ECO:0000313" key="3">
    <source>
        <dbReference type="Proteomes" id="UP000297703"/>
    </source>
</evidence>
<evidence type="ECO:0000256" key="1">
    <source>
        <dbReference type="SAM" id="MobiDB-lite"/>
    </source>
</evidence>
<name>A0A4D9DLF8_9SAUR</name>
<evidence type="ECO:0000313" key="2">
    <source>
        <dbReference type="EMBL" id="TFJ98094.1"/>
    </source>
</evidence>
<dbReference type="AlphaFoldDB" id="A0A4D9DLF8"/>
<sequence>MGTKRSTIHSPKIRSPSPLAHNCEGFSSRLDLNCVRLEISSLSSQFPPFLGSCPFASSLMQKSPHLSPSPSFLAHMCTLPTCSLLRSPAASTFGLHINPSGNLPFGHESDLPTKKKITSLKKKKHL</sequence>
<comment type="caution">
    <text evidence="2">The sequence shown here is derived from an EMBL/GenBank/DDBJ whole genome shotgun (WGS) entry which is preliminary data.</text>
</comment>
<reference evidence="2 3" key="1">
    <citation type="submission" date="2019-04" db="EMBL/GenBank/DDBJ databases">
        <title>Draft genome of the big-headed turtle Platysternon megacephalum.</title>
        <authorList>
            <person name="Gong S."/>
        </authorList>
    </citation>
    <scope>NUCLEOTIDE SEQUENCE [LARGE SCALE GENOMIC DNA]</scope>
    <source>
        <strain evidence="2">DO16091913</strain>
        <tissue evidence="2">Muscle</tissue>
    </source>
</reference>
<protein>
    <submittedName>
        <fullName evidence="2">Tetraspanin-4-like</fullName>
    </submittedName>
</protein>
<proteinExistence type="predicted"/>
<feature type="region of interest" description="Disordered" evidence="1">
    <location>
        <begin position="104"/>
        <end position="126"/>
    </location>
</feature>
<keyword evidence="3" id="KW-1185">Reference proteome</keyword>
<organism evidence="2 3">
    <name type="scientific">Platysternon megacephalum</name>
    <name type="common">big-headed turtle</name>
    <dbReference type="NCBI Taxonomy" id="55544"/>
    <lineage>
        <taxon>Eukaryota</taxon>
        <taxon>Metazoa</taxon>
        <taxon>Chordata</taxon>
        <taxon>Craniata</taxon>
        <taxon>Vertebrata</taxon>
        <taxon>Euteleostomi</taxon>
        <taxon>Archelosauria</taxon>
        <taxon>Testudinata</taxon>
        <taxon>Testudines</taxon>
        <taxon>Cryptodira</taxon>
        <taxon>Durocryptodira</taxon>
        <taxon>Testudinoidea</taxon>
        <taxon>Platysternidae</taxon>
        <taxon>Platysternon</taxon>
    </lineage>
</organism>
<dbReference type="Proteomes" id="UP000297703">
    <property type="component" value="Unassembled WGS sequence"/>
</dbReference>
<accession>A0A4D9DLF8</accession>
<gene>
    <name evidence="2" type="ORF">DR999_PMT20004</name>
</gene>
<feature type="compositionally biased region" description="Basic residues" evidence="1">
    <location>
        <begin position="114"/>
        <end position="126"/>
    </location>
</feature>
<reference evidence="2 3" key="2">
    <citation type="submission" date="2019-04" db="EMBL/GenBank/DDBJ databases">
        <title>The genome sequence of big-headed turtle.</title>
        <authorList>
            <person name="Gong S."/>
        </authorList>
    </citation>
    <scope>NUCLEOTIDE SEQUENCE [LARGE SCALE GENOMIC DNA]</scope>
    <source>
        <strain evidence="2">DO16091913</strain>
        <tissue evidence="2">Muscle</tissue>
    </source>
</reference>